<feature type="domain" description="Pre-rRNA-processing protein Ipi1 N-terminal" evidence="9">
    <location>
        <begin position="130"/>
        <end position="240"/>
    </location>
</feature>
<dbReference type="PANTHER" id="PTHR11134">
    <property type="entry name" value="ADAPTOR COMPLEX SUBUNIT BETA FAMILY MEMBER"/>
    <property type="match status" value="1"/>
</dbReference>
<feature type="domain" description="Clathrin/coatomer adaptor adaptin-like N-terminal" evidence="8">
    <location>
        <begin position="700"/>
        <end position="1188"/>
    </location>
</feature>
<comment type="caution">
    <text evidence="10">The sequence shown here is derived from an EMBL/GenBank/DDBJ whole genome shotgun (WGS) entry which is preliminary data.</text>
</comment>
<feature type="region of interest" description="Disordered" evidence="7">
    <location>
        <begin position="1"/>
        <end position="22"/>
    </location>
</feature>
<dbReference type="GO" id="GO:0012505">
    <property type="term" value="C:endomembrane system"/>
    <property type="evidence" value="ECO:0007669"/>
    <property type="project" value="UniProtKB-SubCell"/>
</dbReference>
<dbReference type="OrthoDB" id="361362at2759"/>
<keyword evidence="4" id="KW-0813">Transport</keyword>
<dbReference type="InterPro" id="IPR016024">
    <property type="entry name" value="ARM-type_fold"/>
</dbReference>
<feature type="region of interest" description="Disordered" evidence="7">
    <location>
        <begin position="1352"/>
        <end position="1374"/>
    </location>
</feature>
<evidence type="ECO:0000256" key="7">
    <source>
        <dbReference type="SAM" id="MobiDB-lite"/>
    </source>
</evidence>
<evidence type="ECO:0000313" key="11">
    <source>
        <dbReference type="Proteomes" id="UP000310189"/>
    </source>
</evidence>
<dbReference type="InterPro" id="IPR002553">
    <property type="entry name" value="Clathrin/coatomer_adapt-like_N"/>
</dbReference>
<keyword evidence="11" id="KW-1185">Reference proteome</keyword>
<comment type="similarity">
    <text evidence="3">Belongs to the adaptor complexes large subunit family.</text>
</comment>
<gene>
    <name evidence="10" type="ORF">E3P99_01544</name>
</gene>
<sequence>MPVQKQKTKLGKGKQAATNTTNTSFKARSVALPGQSILKDVDENEPHTKRNLTLRDLVIHMKHYSANVRKDGVLGLRELITSYPSVVQPNLSTILDGITKLIVDEDAGVRKALQTTAADLFPRIPEPSWMPYSSILLLFTASGLSHIFPEVRLDSIRFLDILIDFIPEFVTQGWAGKSSSSSVSSVGGRQIIECYLALLSAKGEDKGPSGGSTVTTTANAMFTLSIKSRLVVLKSLSKFLEAALSFEDASDNLPLWPFASAFSNQPSFNAFVGRIRSSRSLIDKAEEMQWQSSSGGGHQSWEGYINGYEPGVLDVGSTVPLDDFNKAIESTISTSSTPHVSQAEDDVLSLSHSLFSVIVSVFIESAPSVFDMSSSAPDIIHFESITSIIEISRDIYGYLSRKCSDKSKIEKELSILIGHMSKYFPFGADFVHKQSMEMEQQLLKLNIVYCELVSCRLLSQSSSKDKNKTNKRDQKLDKATEAQMDGVSDWLSRMLSGTMTTTAQPMGITITPEIYKSLVPTFWALLNLPSSYSAPHSMLNALVEHCSMAGVKSETKTLAVELVARLYILQFDMTYQGSFTVVKNSASDKLLTNWFNSLPKLLWEANNHNLKLTETILDTIQAIMTLDTSDESKNAIGPGLKLFFEAQHPTKVKTATGLPCRLQQRVHENIAESTRDLDFGTSVRMVDAPNDKLTDIMPKLASSNEQEVVEAMKRVLVLLSHNRDLSTLFPSIVKLVSARNLRIKILAYVYLSRYAQVVPELAMLSVNTFQKDSTHPSPLVRAQSIRVLSSISSEDVAPICLLCVKRAANDPNPYVRRASALAISKCYDIDASLYDDLKDLALELMKSSSSIPIGSAAYAFVKIHSETEVLNQNLAALHAVFRHLVRHLADCEEWSQLVVLDLLSRYSRVFLPQPVNDASIDKDLEAFLSACQYLQSSSNPAVAATVSKSLLALGPASMRSRAFKCLLRLRKSSPEVAIYVMLTLQHISEQDPASLAPFYLSLYLLRKDDRQTKAIKLRILRNVFPHLNNAQQKSLTKELTQHTLDPDTDFATEALETLGDIPRRAQGVSDLVHRTLAESSTAADRQLSQQSIIQLQNFVSDRETDSRTLRKLLRRMFEDVIIDDEARAALVWMSSISVQNPPHDELVEYSDTTIWKYGPDILRKCAKGFMEEGSQTQIQIVHLASVMITSMPGVEHIQALARRVLRQSLALSADADKLESHDALNRRRTNANTVAGLFGEQKDSDSQTPSVLLRSNQAQAVLTIRPSSLDQDEEDISKAWSENSTLVAHQGDILASDLPEWSTEHTDTSQARNDAFAPAPEPLPVKAHDEVANYNIPDEAHLPDIRHEAVEVVDAESESTDDDDLEKFLGSDSD</sequence>
<dbReference type="Proteomes" id="UP000310189">
    <property type="component" value="Unassembled WGS sequence"/>
</dbReference>
<dbReference type="Pfam" id="PF12333">
    <property type="entry name" value="Ipi1_N"/>
    <property type="match status" value="1"/>
</dbReference>
<dbReference type="InterPro" id="IPR026739">
    <property type="entry name" value="AP_beta"/>
</dbReference>
<dbReference type="SUPFAM" id="SSF48371">
    <property type="entry name" value="ARM repeat"/>
    <property type="match status" value="2"/>
</dbReference>
<evidence type="ECO:0000259" key="9">
    <source>
        <dbReference type="Pfam" id="PF12333"/>
    </source>
</evidence>
<keyword evidence="6" id="KW-0472">Membrane</keyword>
<evidence type="ECO:0000259" key="8">
    <source>
        <dbReference type="Pfam" id="PF01602"/>
    </source>
</evidence>
<proteinExistence type="inferred from homology"/>
<evidence type="ECO:0000256" key="1">
    <source>
        <dbReference type="ARBA" id="ARBA00002355"/>
    </source>
</evidence>
<feature type="compositionally biased region" description="Basic residues" evidence="7">
    <location>
        <begin position="1"/>
        <end position="12"/>
    </location>
</feature>
<reference evidence="10 11" key="1">
    <citation type="submission" date="2019-03" db="EMBL/GenBank/DDBJ databases">
        <title>Sequencing 23 genomes of Wallemia ichthyophaga.</title>
        <authorList>
            <person name="Gostincar C."/>
        </authorList>
    </citation>
    <scope>NUCLEOTIDE SEQUENCE [LARGE SCALE GENOMIC DNA]</scope>
    <source>
        <strain evidence="10 11">EXF-5753</strain>
    </source>
</reference>
<comment type="subcellular location">
    <subcellularLocation>
        <location evidence="2">Endomembrane system</location>
    </subcellularLocation>
</comment>
<dbReference type="Gene3D" id="1.25.10.10">
    <property type="entry name" value="Leucine-rich Repeat Variant"/>
    <property type="match status" value="2"/>
</dbReference>
<dbReference type="InterPro" id="IPR024679">
    <property type="entry name" value="Ipi1_N"/>
</dbReference>
<accession>A0A4V4LTJ1</accession>
<organism evidence="10 11">
    <name type="scientific">Wallemia hederae</name>
    <dbReference type="NCBI Taxonomy" id="1540922"/>
    <lineage>
        <taxon>Eukaryota</taxon>
        <taxon>Fungi</taxon>
        <taxon>Dikarya</taxon>
        <taxon>Basidiomycota</taxon>
        <taxon>Wallemiomycotina</taxon>
        <taxon>Wallemiomycetes</taxon>
        <taxon>Wallemiales</taxon>
        <taxon>Wallemiaceae</taxon>
        <taxon>Wallemia</taxon>
    </lineage>
</organism>
<evidence type="ECO:0000256" key="4">
    <source>
        <dbReference type="ARBA" id="ARBA00022448"/>
    </source>
</evidence>
<dbReference type="GO" id="GO:0030117">
    <property type="term" value="C:membrane coat"/>
    <property type="evidence" value="ECO:0007669"/>
    <property type="project" value="InterPro"/>
</dbReference>
<name>A0A4V4LTJ1_9BASI</name>
<dbReference type="EMBL" id="SPNW01000018">
    <property type="protein sequence ID" value="TIA90583.1"/>
    <property type="molecule type" value="Genomic_DNA"/>
</dbReference>
<evidence type="ECO:0008006" key="12">
    <source>
        <dbReference type="Google" id="ProtNLM"/>
    </source>
</evidence>
<dbReference type="InterPro" id="IPR011989">
    <property type="entry name" value="ARM-like"/>
</dbReference>
<feature type="compositionally biased region" description="Acidic residues" evidence="7">
    <location>
        <begin position="1352"/>
        <end position="1365"/>
    </location>
</feature>
<protein>
    <recommendedName>
        <fullName evidence="12">ARM repeat-containing protein</fullName>
    </recommendedName>
</protein>
<comment type="function">
    <text evidence="1">Component of the RIX1 complex required for processing of ITS2 sequences from 35S pre-rRNA.</text>
</comment>
<dbReference type="GO" id="GO:0006886">
    <property type="term" value="P:intracellular protein transport"/>
    <property type="evidence" value="ECO:0007669"/>
    <property type="project" value="InterPro"/>
</dbReference>
<dbReference type="GO" id="GO:0016192">
    <property type="term" value="P:vesicle-mediated transport"/>
    <property type="evidence" value="ECO:0007669"/>
    <property type="project" value="InterPro"/>
</dbReference>
<evidence type="ECO:0000313" key="10">
    <source>
        <dbReference type="EMBL" id="TIA90583.1"/>
    </source>
</evidence>
<evidence type="ECO:0000256" key="5">
    <source>
        <dbReference type="ARBA" id="ARBA00022927"/>
    </source>
</evidence>
<dbReference type="Pfam" id="PF01602">
    <property type="entry name" value="Adaptin_N"/>
    <property type="match status" value="1"/>
</dbReference>
<evidence type="ECO:0000256" key="3">
    <source>
        <dbReference type="ARBA" id="ARBA00006613"/>
    </source>
</evidence>
<keyword evidence="5" id="KW-0653">Protein transport</keyword>
<evidence type="ECO:0000256" key="2">
    <source>
        <dbReference type="ARBA" id="ARBA00004308"/>
    </source>
</evidence>
<evidence type="ECO:0000256" key="6">
    <source>
        <dbReference type="ARBA" id="ARBA00023136"/>
    </source>
</evidence>